<keyword evidence="4" id="KW-1185">Reference proteome</keyword>
<dbReference type="PANTHER" id="PTHR43540">
    <property type="entry name" value="PEROXYUREIDOACRYLATE/UREIDOACRYLATE AMIDOHYDROLASE-RELATED"/>
    <property type="match status" value="1"/>
</dbReference>
<dbReference type="SUPFAM" id="SSF52499">
    <property type="entry name" value="Isochorismatase-like hydrolases"/>
    <property type="match status" value="1"/>
</dbReference>
<dbReference type="Pfam" id="PF00857">
    <property type="entry name" value="Isochorismatase"/>
    <property type="match status" value="1"/>
</dbReference>
<feature type="domain" description="Isochorismatase-like" evidence="2">
    <location>
        <begin position="23"/>
        <end position="192"/>
    </location>
</feature>
<gene>
    <name evidence="3" type="ORF">GBA63_20735</name>
</gene>
<reference evidence="3 4" key="1">
    <citation type="submission" date="2019-10" db="EMBL/GenBank/DDBJ databases">
        <title>Rubrobacter sp nov SCSIO 52090 isolated from a deep-sea sediment in the South China Sea.</title>
        <authorList>
            <person name="Chen R.W."/>
        </authorList>
    </citation>
    <scope>NUCLEOTIDE SEQUENCE [LARGE SCALE GENOMIC DNA]</scope>
    <source>
        <strain evidence="3 4">SCSIO 52909</strain>
    </source>
</reference>
<accession>A0A6G8QEC7</accession>
<evidence type="ECO:0000256" key="1">
    <source>
        <dbReference type="ARBA" id="ARBA00022801"/>
    </source>
</evidence>
<dbReference type="InterPro" id="IPR050272">
    <property type="entry name" value="Isochorismatase-like_hydrls"/>
</dbReference>
<dbReference type="PANTHER" id="PTHR43540:SF6">
    <property type="entry name" value="ISOCHORISMATASE-LIKE DOMAIN-CONTAINING PROTEIN"/>
    <property type="match status" value="1"/>
</dbReference>
<protein>
    <submittedName>
        <fullName evidence="3">Isochorismatase family protein</fullName>
    </submittedName>
</protein>
<dbReference type="InterPro" id="IPR036380">
    <property type="entry name" value="Isochorismatase-like_sf"/>
</dbReference>
<proteinExistence type="predicted"/>
<dbReference type="Gene3D" id="3.40.50.850">
    <property type="entry name" value="Isochorismatase-like"/>
    <property type="match status" value="1"/>
</dbReference>
<dbReference type="CDD" id="cd00431">
    <property type="entry name" value="cysteine_hydrolases"/>
    <property type="match status" value="1"/>
</dbReference>
<evidence type="ECO:0000313" key="3">
    <source>
        <dbReference type="EMBL" id="QIN84802.1"/>
    </source>
</evidence>
<dbReference type="Proteomes" id="UP000501452">
    <property type="component" value="Chromosome"/>
</dbReference>
<dbReference type="InterPro" id="IPR000868">
    <property type="entry name" value="Isochorismatase-like_dom"/>
</dbReference>
<sequence length="217" mass="24103">MARMVEVPQYEVHGELRLDPASTTLVVVDMQNDFVKEGGSLVVPDAEGTIPAIRGLIEAARRAGAKVVFTQDTHSEGDPEWEIWPEHARDGSWGWEIVDELAPREDELVIKKVRYDAFYGTHLDHFLRLWDTKTLVLCGTVANICVHYTAASAALRWYDVVIPKDATSALDPFDLESSLRQTAFLFNGAITTSGALRLEGADPEAYRSKMEEAARNG</sequence>
<organism evidence="3 4">
    <name type="scientific">Rubrobacter tropicus</name>
    <dbReference type="NCBI Taxonomy" id="2653851"/>
    <lineage>
        <taxon>Bacteria</taxon>
        <taxon>Bacillati</taxon>
        <taxon>Actinomycetota</taxon>
        <taxon>Rubrobacteria</taxon>
        <taxon>Rubrobacterales</taxon>
        <taxon>Rubrobacteraceae</taxon>
        <taxon>Rubrobacter</taxon>
    </lineage>
</organism>
<evidence type="ECO:0000313" key="4">
    <source>
        <dbReference type="Proteomes" id="UP000501452"/>
    </source>
</evidence>
<dbReference type="GO" id="GO:0016787">
    <property type="term" value="F:hydrolase activity"/>
    <property type="evidence" value="ECO:0007669"/>
    <property type="project" value="UniProtKB-KW"/>
</dbReference>
<keyword evidence="1" id="KW-0378">Hydrolase</keyword>
<dbReference type="AlphaFoldDB" id="A0A6G8QEC7"/>
<dbReference type="KEGG" id="rub:GBA63_20735"/>
<name>A0A6G8QEC7_9ACTN</name>
<evidence type="ECO:0000259" key="2">
    <source>
        <dbReference type="Pfam" id="PF00857"/>
    </source>
</evidence>
<dbReference type="EMBL" id="CP045119">
    <property type="protein sequence ID" value="QIN84802.1"/>
    <property type="molecule type" value="Genomic_DNA"/>
</dbReference>